<organism evidence="2 3">
    <name type="scientific">Tuber melanosporum (strain Mel28)</name>
    <name type="common">Perigord black truffle</name>
    <dbReference type="NCBI Taxonomy" id="656061"/>
    <lineage>
        <taxon>Eukaryota</taxon>
        <taxon>Fungi</taxon>
        <taxon>Dikarya</taxon>
        <taxon>Ascomycota</taxon>
        <taxon>Pezizomycotina</taxon>
        <taxon>Pezizomycetes</taxon>
        <taxon>Pezizales</taxon>
        <taxon>Tuberaceae</taxon>
        <taxon>Tuber</taxon>
    </lineage>
</organism>
<evidence type="ECO:0000313" key="2">
    <source>
        <dbReference type="EMBL" id="CAZ82042.1"/>
    </source>
</evidence>
<evidence type="ECO:0000256" key="1">
    <source>
        <dbReference type="SAM" id="Phobius"/>
    </source>
</evidence>
<feature type="transmembrane region" description="Helical" evidence="1">
    <location>
        <begin position="32"/>
        <end position="53"/>
    </location>
</feature>
<keyword evidence="1" id="KW-0472">Membrane</keyword>
<dbReference type="HOGENOM" id="CLU_1876958_0_0_1"/>
<name>D5GBZ9_TUBMM</name>
<dbReference type="KEGG" id="tml:GSTUM_00005729001"/>
<dbReference type="RefSeq" id="XP_002837851.1">
    <property type="nucleotide sequence ID" value="XM_002837805.1"/>
</dbReference>
<accession>D5GBZ9</accession>
<dbReference type="Proteomes" id="UP000006911">
    <property type="component" value="Unassembled WGS sequence"/>
</dbReference>
<reference evidence="2 3" key="1">
    <citation type="journal article" date="2010" name="Nature">
        <title>Perigord black truffle genome uncovers evolutionary origins and mechanisms of symbiosis.</title>
        <authorList>
            <person name="Martin F."/>
            <person name="Kohler A."/>
            <person name="Murat C."/>
            <person name="Balestrini R."/>
            <person name="Coutinho P.M."/>
            <person name="Jaillon O."/>
            <person name="Montanini B."/>
            <person name="Morin E."/>
            <person name="Noel B."/>
            <person name="Percudani R."/>
            <person name="Porcel B."/>
            <person name="Rubini A."/>
            <person name="Amicucci A."/>
            <person name="Amselem J."/>
            <person name="Anthouard V."/>
            <person name="Arcioni S."/>
            <person name="Artiguenave F."/>
            <person name="Aury J.M."/>
            <person name="Ballario P."/>
            <person name="Bolchi A."/>
            <person name="Brenna A."/>
            <person name="Brun A."/>
            <person name="Buee M."/>
            <person name="Cantarel B."/>
            <person name="Chevalier G."/>
            <person name="Couloux A."/>
            <person name="Da Silva C."/>
            <person name="Denoeud F."/>
            <person name="Duplessis S."/>
            <person name="Ghignone S."/>
            <person name="Hilselberger B."/>
            <person name="Iotti M."/>
            <person name="Marcais B."/>
            <person name="Mello A."/>
            <person name="Miranda M."/>
            <person name="Pacioni G."/>
            <person name="Quesneville H."/>
            <person name="Riccioni C."/>
            <person name="Ruotolo R."/>
            <person name="Splivallo R."/>
            <person name="Stocchi V."/>
            <person name="Tisserant E."/>
            <person name="Viscomi A.R."/>
            <person name="Zambonelli A."/>
            <person name="Zampieri E."/>
            <person name="Henrissat B."/>
            <person name="Lebrun M.H."/>
            <person name="Paolocci F."/>
            <person name="Bonfante P."/>
            <person name="Ottonello S."/>
            <person name="Wincker P."/>
        </authorList>
    </citation>
    <scope>NUCLEOTIDE SEQUENCE [LARGE SCALE GENOMIC DNA]</scope>
    <source>
        <strain evidence="2 3">Mel28</strain>
    </source>
</reference>
<keyword evidence="1" id="KW-0812">Transmembrane</keyword>
<proteinExistence type="predicted"/>
<dbReference type="EMBL" id="FN430098">
    <property type="protein sequence ID" value="CAZ82042.1"/>
    <property type="molecule type" value="Genomic_DNA"/>
</dbReference>
<dbReference type="InParanoid" id="D5GBZ9"/>
<evidence type="ECO:0000313" key="3">
    <source>
        <dbReference type="Proteomes" id="UP000006911"/>
    </source>
</evidence>
<keyword evidence="3" id="KW-1185">Reference proteome</keyword>
<dbReference type="AlphaFoldDB" id="D5GBZ9"/>
<gene>
    <name evidence="2" type="ORF">GSTUM_00005729001</name>
</gene>
<protein>
    <submittedName>
        <fullName evidence="2">(Perigord truffle) hypothetical protein</fullName>
    </submittedName>
</protein>
<keyword evidence="1" id="KW-1133">Transmembrane helix</keyword>
<sequence length="136" mass="14984">MLAPFSMIPFCAPAYCTSTVHLILGPHLPVLPLILCILSFLHFCIHTCLFVIYHTGTPSVAFDTSTSPPPLNKAVNIIREILSTPIAGPTAPANRLPFRLPSAYLPVLFSSLTPPSSSSPHLYSIYRRFRRRPLSI</sequence>
<dbReference type="GeneID" id="9181311"/>